<comment type="caution">
    <text evidence="3">The sequence shown here is derived from an EMBL/GenBank/DDBJ whole genome shotgun (WGS) entry which is preliminary data.</text>
</comment>
<dbReference type="InterPro" id="IPR035922">
    <property type="entry name" value="3H_dom_sf"/>
</dbReference>
<organism evidence="3 4">
    <name type="scientific">Pseudoflavonifractor gallinarum</name>
    <dbReference type="NCBI Taxonomy" id="2779352"/>
    <lineage>
        <taxon>Bacteria</taxon>
        <taxon>Bacillati</taxon>
        <taxon>Bacillota</taxon>
        <taxon>Clostridia</taxon>
        <taxon>Eubacteriales</taxon>
        <taxon>Oscillospiraceae</taxon>
        <taxon>Pseudoflavonifractor</taxon>
    </lineage>
</organism>
<dbReference type="Gene3D" id="1.10.10.10">
    <property type="entry name" value="Winged helix-like DNA-binding domain superfamily/Winged helix DNA-binding domain"/>
    <property type="match status" value="1"/>
</dbReference>
<feature type="domain" description="Helix-turn-helix type 11" evidence="2">
    <location>
        <begin position="6"/>
        <end position="59"/>
    </location>
</feature>
<reference evidence="3 4" key="1">
    <citation type="submission" date="2020-10" db="EMBL/GenBank/DDBJ databases">
        <title>ChiBAC.</title>
        <authorList>
            <person name="Zenner C."/>
            <person name="Hitch T.C.A."/>
            <person name="Clavel T."/>
        </authorList>
    </citation>
    <scope>NUCLEOTIDE SEQUENCE [LARGE SCALE GENOMIC DNA]</scope>
    <source>
        <strain evidence="3 4">DSM 107456</strain>
    </source>
</reference>
<dbReference type="InterPro" id="IPR036390">
    <property type="entry name" value="WH_DNA-bd_sf"/>
</dbReference>
<keyword evidence="4" id="KW-1185">Reference proteome</keyword>
<evidence type="ECO:0000313" key="4">
    <source>
        <dbReference type="Proteomes" id="UP000806211"/>
    </source>
</evidence>
<dbReference type="RefSeq" id="WP_193537739.1">
    <property type="nucleotide sequence ID" value="NZ_AP031438.1"/>
</dbReference>
<gene>
    <name evidence="3" type="ORF">INF37_08705</name>
</gene>
<dbReference type="InterPro" id="IPR013196">
    <property type="entry name" value="HTH_11"/>
</dbReference>
<accession>A0ABR9RBK6</accession>
<dbReference type="InterPro" id="IPR026043">
    <property type="entry name" value="NadR"/>
</dbReference>
<dbReference type="SUPFAM" id="SSF75500">
    <property type="entry name" value="Putative transcriptional regulator TM1602, C-terminal domain"/>
    <property type="match status" value="1"/>
</dbReference>
<evidence type="ECO:0000259" key="1">
    <source>
        <dbReference type="Pfam" id="PF02829"/>
    </source>
</evidence>
<name>A0ABR9RBK6_9FIRM</name>
<evidence type="ECO:0000259" key="2">
    <source>
        <dbReference type="Pfam" id="PF08279"/>
    </source>
</evidence>
<dbReference type="Pfam" id="PF02829">
    <property type="entry name" value="3H"/>
    <property type="match status" value="1"/>
</dbReference>
<proteinExistence type="predicted"/>
<dbReference type="InterPro" id="IPR004173">
    <property type="entry name" value="3H_domain"/>
</dbReference>
<dbReference type="SUPFAM" id="SSF46785">
    <property type="entry name" value="Winged helix' DNA-binding domain"/>
    <property type="match status" value="1"/>
</dbReference>
<protein>
    <submittedName>
        <fullName evidence="3">Transcription repressor NadR</fullName>
    </submittedName>
</protein>
<dbReference type="PANTHER" id="PTHR40068">
    <property type="entry name" value="TRANSCRIPTION REPRESSOR NIAR-RELATED"/>
    <property type="match status" value="1"/>
</dbReference>
<dbReference type="Proteomes" id="UP000806211">
    <property type="component" value="Unassembled WGS sequence"/>
</dbReference>
<dbReference type="EMBL" id="JADCKF010000007">
    <property type="protein sequence ID" value="MBE5056074.1"/>
    <property type="molecule type" value="Genomic_DNA"/>
</dbReference>
<sequence length="182" mass="20262">MTGSERRKHIVDRIRQSEKPVSGTALAKECQVSRQVIVQDIALIRAAGYDILSTHRGYRLNEGQQVSRVFQVRHTDAQIEEELFTIVDLGGRVKNVMVDHQVYGQVRAPLLISSRRTASAFLEEIHSGKSSPLKHLTSDYHYHLIQADSEDTLDLIQEALHEKGFLISVAAEGEEGTACGDA</sequence>
<evidence type="ECO:0000313" key="3">
    <source>
        <dbReference type="EMBL" id="MBE5056074.1"/>
    </source>
</evidence>
<feature type="domain" description="3H" evidence="1">
    <location>
        <begin position="71"/>
        <end position="166"/>
    </location>
</feature>
<dbReference type="Pfam" id="PF08279">
    <property type="entry name" value="HTH_11"/>
    <property type="match status" value="1"/>
</dbReference>
<dbReference type="PIRSF" id="PIRSF037847">
    <property type="entry name" value="NiaR"/>
    <property type="match status" value="1"/>
</dbReference>
<dbReference type="PANTHER" id="PTHR40068:SF1">
    <property type="entry name" value="TRANSCRIPTION REPRESSOR NIAR-RELATED"/>
    <property type="match status" value="1"/>
</dbReference>
<dbReference type="Gene3D" id="3.30.1340.20">
    <property type="entry name" value="3H domain"/>
    <property type="match status" value="1"/>
</dbReference>
<dbReference type="InterPro" id="IPR036388">
    <property type="entry name" value="WH-like_DNA-bd_sf"/>
</dbReference>